<reference evidence="1 2" key="2">
    <citation type="journal article" date="2011" name="J. Antibiot.">
        <title>Furaquinocins I and J: novel polyketide isoprenoid hybrid compounds from Streptomyces reveromyceticus SN-593.</title>
        <authorList>
            <person name="Panthee S."/>
            <person name="Takahashi S."/>
            <person name="Takagi H."/>
            <person name="Nogawa T."/>
            <person name="Oowada E."/>
            <person name="Uramoto M."/>
            <person name="Osada H."/>
        </authorList>
    </citation>
    <scope>NUCLEOTIDE SEQUENCE [LARGE SCALE GENOMIC DNA]</scope>
    <source>
        <strain evidence="1 2">SN-593</strain>
    </source>
</reference>
<keyword evidence="2" id="KW-1185">Reference proteome</keyword>
<sequence length="106" mass="11687">MQDTWVPSRSVSSVHDLLADPLPLPRVRTLEVFCAGLAGRPLEVTLAELRRALLGPVSGESRRRLHVLVSTLYHRAGAPLDLTIELRGDIEAAPTVTFTEEDRHVV</sequence>
<organism evidence="1 2">
    <name type="scientific">Actinacidiphila reveromycinica</name>
    <dbReference type="NCBI Taxonomy" id="659352"/>
    <lineage>
        <taxon>Bacteria</taxon>
        <taxon>Bacillati</taxon>
        <taxon>Actinomycetota</taxon>
        <taxon>Actinomycetes</taxon>
        <taxon>Kitasatosporales</taxon>
        <taxon>Streptomycetaceae</taxon>
        <taxon>Actinacidiphila</taxon>
    </lineage>
</organism>
<dbReference type="RefSeq" id="WP_202233503.1">
    <property type="nucleotide sequence ID" value="NZ_AP018365.1"/>
</dbReference>
<accession>A0A7U3UR52</accession>
<reference evidence="1 2" key="4">
    <citation type="journal article" date="2020" name="Sci. Rep.">
        <title>beta-carboline chemical signals induce reveromycin production through a LuxR family regulator in Streptomyces sp. SN-593.</title>
        <authorList>
            <person name="Panthee S."/>
            <person name="Kito N."/>
            <person name="Hayashi T."/>
            <person name="Shimizu T."/>
            <person name="Ishikawa J."/>
            <person name="Hamamoto H."/>
            <person name="Osada H."/>
            <person name="Takahashi S."/>
        </authorList>
    </citation>
    <scope>NUCLEOTIDE SEQUENCE [LARGE SCALE GENOMIC DNA]</scope>
    <source>
        <strain evidence="1 2">SN-593</strain>
    </source>
</reference>
<evidence type="ECO:0000313" key="2">
    <source>
        <dbReference type="Proteomes" id="UP000595703"/>
    </source>
</evidence>
<dbReference type="EMBL" id="AP018365">
    <property type="protein sequence ID" value="BBA97180.1"/>
    <property type="molecule type" value="Genomic_DNA"/>
</dbReference>
<evidence type="ECO:0000313" key="1">
    <source>
        <dbReference type="EMBL" id="BBA97180.1"/>
    </source>
</evidence>
<protein>
    <submittedName>
        <fullName evidence="1">Uncharacterized protein</fullName>
    </submittedName>
</protein>
<dbReference type="Proteomes" id="UP000595703">
    <property type="component" value="Chromosome"/>
</dbReference>
<dbReference type="AlphaFoldDB" id="A0A7U3UR52"/>
<reference evidence="1 2" key="1">
    <citation type="journal article" date="2010" name="J. Bacteriol.">
        <title>Biochemical characterization of a novel indole prenyltransferase from Streptomyces sp. SN-593.</title>
        <authorList>
            <person name="Takahashi S."/>
            <person name="Takagi H."/>
            <person name="Toyoda A."/>
            <person name="Uramoto M."/>
            <person name="Nogawa T."/>
            <person name="Ueki M."/>
            <person name="Sakaki Y."/>
            <person name="Osada H."/>
        </authorList>
    </citation>
    <scope>NUCLEOTIDE SEQUENCE [LARGE SCALE GENOMIC DNA]</scope>
    <source>
        <strain evidence="1 2">SN-593</strain>
    </source>
</reference>
<gene>
    <name evidence="1" type="ORF">RVR_2807</name>
</gene>
<dbReference type="KEGG" id="arev:RVR_2807"/>
<reference evidence="1 2" key="3">
    <citation type="journal article" date="2011" name="Nat. Chem. Biol.">
        <title>Reveromycin A biosynthesis uses RevG and RevJ for stereospecific spiroacetal formation.</title>
        <authorList>
            <person name="Takahashi S."/>
            <person name="Toyoda A."/>
            <person name="Sekiyama Y."/>
            <person name="Takagi H."/>
            <person name="Nogawa T."/>
            <person name="Uramoto M."/>
            <person name="Suzuki R."/>
            <person name="Koshino H."/>
            <person name="Kumano T."/>
            <person name="Panthee S."/>
            <person name="Dairi T."/>
            <person name="Ishikawa J."/>
            <person name="Ikeda H."/>
            <person name="Sakaki Y."/>
            <person name="Osada H."/>
        </authorList>
    </citation>
    <scope>NUCLEOTIDE SEQUENCE [LARGE SCALE GENOMIC DNA]</scope>
    <source>
        <strain evidence="1 2">SN-593</strain>
    </source>
</reference>
<name>A0A7U3UR52_9ACTN</name>
<proteinExistence type="predicted"/>